<dbReference type="OrthoDB" id="3297333at2"/>
<comment type="caution">
    <text evidence="2">The sequence shown here is derived from an EMBL/GenBank/DDBJ whole genome shotgun (WGS) entry which is preliminary data.</text>
</comment>
<keyword evidence="3" id="KW-1185">Reference proteome</keyword>
<reference evidence="3" key="1">
    <citation type="submission" date="2015-04" db="EMBL/GenBank/DDBJ databases">
        <title>Physiological reanalysis, assessment of diazotrophy, and genome sequences of multiple isolates of Streptomyces thermoautotrophicus.</title>
        <authorList>
            <person name="MacKellar D.C."/>
            <person name="Lieber L."/>
            <person name="Norman J."/>
            <person name="Bolger A."/>
            <person name="Tobin C."/>
            <person name="Murray J.W."/>
            <person name="Chang R."/>
            <person name="Ford T."/>
            <person name="Nguyen P.Q."/>
            <person name="Woodward J."/>
            <person name="Permingeat H."/>
            <person name="Joshi N.S."/>
            <person name="Silver P.A."/>
            <person name="Usadel B."/>
            <person name="Rutherford A.W."/>
            <person name="Friesen M."/>
            <person name="Prell J."/>
        </authorList>
    </citation>
    <scope>NUCLEOTIDE SEQUENCE [LARGE SCALE GENOMIC DNA]</scope>
    <source>
        <strain evidence="3">H1</strain>
    </source>
</reference>
<keyword evidence="1" id="KW-1133">Transmembrane helix</keyword>
<dbReference type="Proteomes" id="UP000070188">
    <property type="component" value="Unassembled WGS sequence"/>
</dbReference>
<keyword evidence="1" id="KW-0472">Membrane</keyword>
<evidence type="ECO:0000313" key="2">
    <source>
        <dbReference type="EMBL" id="KWX01872.1"/>
    </source>
</evidence>
<evidence type="ECO:0000256" key="1">
    <source>
        <dbReference type="SAM" id="Phobius"/>
    </source>
</evidence>
<dbReference type="STRING" id="1469144.LI90_2905"/>
<dbReference type="Pfam" id="PF18159">
    <property type="entry name" value="S_4TM"/>
    <property type="match status" value="1"/>
</dbReference>
<evidence type="ECO:0008006" key="4">
    <source>
        <dbReference type="Google" id="ProtNLM"/>
    </source>
</evidence>
<feature type="transmembrane region" description="Helical" evidence="1">
    <location>
        <begin position="72"/>
        <end position="88"/>
    </location>
</feature>
<evidence type="ECO:0000313" key="3">
    <source>
        <dbReference type="Proteomes" id="UP000070188"/>
    </source>
</evidence>
<keyword evidence="1" id="KW-0812">Transmembrane</keyword>
<accession>A0A132MWY8</accession>
<feature type="transmembrane region" description="Helical" evidence="1">
    <location>
        <begin position="47"/>
        <end position="66"/>
    </location>
</feature>
<dbReference type="EMBL" id="LAXD01000001">
    <property type="protein sequence ID" value="KWX01872.1"/>
    <property type="molecule type" value="Genomic_DNA"/>
</dbReference>
<dbReference type="PATRIC" id="fig|1469144.10.peg.3138"/>
<name>A0A132MWY8_9ACTN</name>
<organism evidence="2 3">
    <name type="scientific">Carbonactinospora thermoautotrophica</name>
    <dbReference type="NCBI Taxonomy" id="1469144"/>
    <lineage>
        <taxon>Bacteria</taxon>
        <taxon>Bacillati</taxon>
        <taxon>Actinomycetota</taxon>
        <taxon>Actinomycetes</taxon>
        <taxon>Kitasatosporales</taxon>
        <taxon>Carbonactinosporaceae</taxon>
        <taxon>Carbonactinospora</taxon>
    </lineage>
</organism>
<dbReference type="InterPro" id="IPR049920">
    <property type="entry name" value="IK1_05631-like"/>
</dbReference>
<dbReference type="RefSeq" id="WP_141658749.1">
    <property type="nucleotide sequence ID" value="NZ_JYIJ01000018.1"/>
</dbReference>
<protein>
    <recommendedName>
        <fullName evidence="4">DUF4231 domain-containing protein</fullName>
    </recommendedName>
</protein>
<gene>
    <name evidence="2" type="ORF">LI90_2905</name>
</gene>
<feature type="transmembrane region" description="Helical" evidence="1">
    <location>
        <begin position="178"/>
        <end position="198"/>
    </location>
</feature>
<feature type="transmembrane region" description="Helical" evidence="1">
    <location>
        <begin position="204"/>
        <end position="226"/>
    </location>
</feature>
<proteinExistence type="predicted"/>
<dbReference type="AlphaFoldDB" id="A0A132MWY8"/>
<sequence>MTTTDPDPAPVLGQPHRICQRQNETRFREMLAAYSYRYRVASVYRRLRVTGTIALAALAPVFSVLWPQAAPTLGAVAALWLVLGRTLLDAAEQAHIDRAARIQEYFDTHLFGLPWNPDLGREELVCEDIATDARRGPRPDSDRYQDWYDDDGATPWPLDVLLCQYQNAAWGRRNHQAYVPWLAAAGAAVFLLGLALAITRHMSVSTYLVQLLLPTSPALLDLALLARDHKRHATAKQRVEDDINNLLNRYLTGEQVTATDCRKIQDAIYRLRRTGPRIPHWFYRSQRQKDTRATAASIQQLRDRIKAKTAN</sequence>